<organism evidence="1 2">
    <name type="scientific">Bacillus clarus</name>
    <dbReference type="NCBI Taxonomy" id="2338372"/>
    <lineage>
        <taxon>Bacteria</taxon>
        <taxon>Bacillati</taxon>
        <taxon>Bacillota</taxon>
        <taxon>Bacilli</taxon>
        <taxon>Bacillales</taxon>
        <taxon>Bacillaceae</taxon>
        <taxon>Bacillus</taxon>
        <taxon>Bacillus cereus group</taxon>
    </lineage>
</organism>
<protein>
    <submittedName>
        <fullName evidence="1">Uncharacterized protein</fullName>
    </submittedName>
</protein>
<dbReference type="Proteomes" id="UP000264294">
    <property type="component" value="Unassembled WGS sequence"/>
</dbReference>
<gene>
    <name evidence="1" type="ORF">D0U04_21820</name>
</gene>
<keyword evidence="2" id="KW-1185">Reference proteome</keyword>
<dbReference type="EMBL" id="QVOD01000035">
    <property type="protein sequence ID" value="RFT64400.1"/>
    <property type="molecule type" value="Genomic_DNA"/>
</dbReference>
<reference evidence="1 2" key="1">
    <citation type="submission" date="2018-08" db="EMBL/GenBank/DDBJ databases">
        <title>Bacillus clarus sp. nov. strain PS00077A.</title>
        <authorList>
            <person name="Mendez Acevedo M."/>
            <person name="Carroll L."/>
            <person name="Mukherjee M."/>
            <person name="Wiedmann M."/>
            <person name="Kovac J."/>
        </authorList>
    </citation>
    <scope>NUCLEOTIDE SEQUENCE [LARGE SCALE GENOMIC DNA]</scope>
    <source>
        <strain evidence="1 2">PS00077A</strain>
    </source>
</reference>
<comment type="caution">
    <text evidence="1">The sequence shown here is derived from an EMBL/GenBank/DDBJ whole genome shotgun (WGS) entry which is preliminary data.</text>
</comment>
<sequence length="66" mass="7402">MLLLASAPRFVRFSKSSFLNLHWKRRLKKSGSASSRISLLALPVRCSSSPSTLCSSWHRRLDLLGS</sequence>
<proteinExistence type="predicted"/>
<evidence type="ECO:0000313" key="2">
    <source>
        <dbReference type="Proteomes" id="UP000264294"/>
    </source>
</evidence>
<evidence type="ECO:0000313" key="1">
    <source>
        <dbReference type="EMBL" id="RFT64400.1"/>
    </source>
</evidence>
<name>A0ABX9KQI6_9BACI</name>
<accession>A0ABX9KQI6</accession>